<sequence>MVYEGSPKMGVVSSIYRHYQASDAYALVYSVSGFNRQSSERKWLKRAKGTRRSQRKPKRLILDLVRMHPRASAYTPIALGGMPEVDLGANAYAPEAPNSKLDSEWGPARRKPGVAHLDDLSCRSLRATDGRNGVNFDVVNATPLPAAWGP</sequence>
<keyword evidence="2" id="KW-1185">Reference proteome</keyword>
<organism evidence="1 2">
    <name type="scientific">Stylosanthes scabra</name>
    <dbReference type="NCBI Taxonomy" id="79078"/>
    <lineage>
        <taxon>Eukaryota</taxon>
        <taxon>Viridiplantae</taxon>
        <taxon>Streptophyta</taxon>
        <taxon>Embryophyta</taxon>
        <taxon>Tracheophyta</taxon>
        <taxon>Spermatophyta</taxon>
        <taxon>Magnoliopsida</taxon>
        <taxon>eudicotyledons</taxon>
        <taxon>Gunneridae</taxon>
        <taxon>Pentapetalae</taxon>
        <taxon>rosids</taxon>
        <taxon>fabids</taxon>
        <taxon>Fabales</taxon>
        <taxon>Fabaceae</taxon>
        <taxon>Papilionoideae</taxon>
        <taxon>50 kb inversion clade</taxon>
        <taxon>dalbergioids sensu lato</taxon>
        <taxon>Dalbergieae</taxon>
        <taxon>Pterocarpus clade</taxon>
        <taxon>Stylosanthes</taxon>
    </lineage>
</organism>
<gene>
    <name evidence="1" type="ORF">PIB30_018510</name>
</gene>
<comment type="caution">
    <text evidence="1">The sequence shown here is derived from an EMBL/GenBank/DDBJ whole genome shotgun (WGS) entry which is preliminary data.</text>
</comment>
<proteinExistence type="predicted"/>
<evidence type="ECO:0000313" key="2">
    <source>
        <dbReference type="Proteomes" id="UP001341840"/>
    </source>
</evidence>
<dbReference type="Proteomes" id="UP001341840">
    <property type="component" value="Unassembled WGS sequence"/>
</dbReference>
<dbReference type="EMBL" id="JASCZI010211504">
    <property type="protein sequence ID" value="MED6193359.1"/>
    <property type="molecule type" value="Genomic_DNA"/>
</dbReference>
<protein>
    <submittedName>
        <fullName evidence="1">Uncharacterized protein</fullName>
    </submittedName>
</protein>
<name>A0ABU6X7Z9_9FABA</name>
<reference evidence="1 2" key="1">
    <citation type="journal article" date="2023" name="Plants (Basel)">
        <title>Bridging the Gap: Combining Genomics and Transcriptomics Approaches to Understand Stylosanthes scabra, an Orphan Legume from the Brazilian Caatinga.</title>
        <authorList>
            <person name="Ferreira-Neto J.R.C."/>
            <person name="da Silva M.D."/>
            <person name="Binneck E."/>
            <person name="de Melo N.F."/>
            <person name="da Silva R.H."/>
            <person name="de Melo A.L.T.M."/>
            <person name="Pandolfi V."/>
            <person name="Bustamante F.O."/>
            <person name="Brasileiro-Vidal A.C."/>
            <person name="Benko-Iseppon A.M."/>
        </authorList>
    </citation>
    <scope>NUCLEOTIDE SEQUENCE [LARGE SCALE GENOMIC DNA]</scope>
    <source>
        <tissue evidence="1">Leaves</tissue>
    </source>
</reference>
<evidence type="ECO:0000313" key="1">
    <source>
        <dbReference type="EMBL" id="MED6193359.1"/>
    </source>
</evidence>
<accession>A0ABU6X7Z9</accession>